<dbReference type="Proteomes" id="UP000799118">
    <property type="component" value="Unassembled WGS sequence"/>
</dbReference>
<gene>
    <name evidence="3" type="ORF">BT96DRAFT_986128</name>
</gene>
<feature type="transmembrane region" description="Helical" evidence="2">
    <location>
        <begin position="202"/>
        <end position="225"/>
    </location>
</feature>
<dbReference type="EMBL" id="ML769393">
    <property type="protein sequence ID" value="KAE9407891.1"/>
    <property type="molecule type" value="Genomic_DNA"/>
</dbReference>
<organism evidence="3 4">
    <name type="scientific">Gymnopus androsaceus JB14</name>
    <dbReference type="NCBI Taxonomy" id="1447944"/>
    <lineage>
        <taxon>Eukaryota</taxon>
        <taxon>Fungi</taxon>
        <taxon>Dikarya</taxon>
        <taxon>Basidiomycota</taxon>
        <taxon>Agaricomycotina</taxon>
        <taxon>Agaricomycetes</taxon>
        <taxon>Agaricomycetidae</taxon>
        <taxon>Agaricales</taxon>
        <taxon>Marasmiineae</taxon>
        <taxon>Omphalotaceae</taxon>
        <taxon>Gymnopus</taxon>
    </lineage>
</organism>
<feature type="compositionally biased region" description="Polar residues" evidence="1">
    <location>
        <begin position="282"/>
        <end position="299"/>
    </location>
</feature>
<evidence type="ECO:0000313" key="3">
    <source>
        <dbReference type="EMBL" id="KAE9407891.1"/>
    </source>
</evidence>
<reference evidence="3" key="1">
    <citation type="journal article" date="2019" name="Environ. Microbiol.">
        <title>Fungal ecological strategies reflected in gene transcription - a case study of two litter decomposers.</title>
        <authorList>
            <person name="Barbi F."/>
            <person name="Kohler A."/>
            <person name="Barry K."/>
            <person name="Baskaran P."/>
            <person name="Daum C."/>
            <person name="Fauchery L."/>
            <person name="Ihrmark K."/>
            <person name="Kuo A."/>
            <person name="LaButti K."/>
            <person name="Lipzen A."/>
            <person name="Morin E."/>
            <person name="Grigoriev I.V."/>
            <person name="Henrissat B."/>
            <person name="Lindahl B."/>
            <person name="Martin F."/>
        </authorList>
    </citation>
    <scope>NUCLEOTIDE SEQUENCE</scope>
    <source>
        <strain evidence="3">JB14</strain>
    </source>
</reference>
<feature type="transmembrane region" description="Helical" evidence="2">
    <location>
        <begin position="118"/>
        <end position="140"/>
    </location>
</feature>
<name>A0A6A4IB86_9AGAR</name>
<keyword evidence="2" id="KW-0472">Membrane</keyword>
<dbReference type="AlphaFoldDB" id="A0A6A4IB86"/>
<evidence type="ECO:0000256" key="2">
    <source>
        <dbReference type="SAM" id="Phobius"/>
    </source>
</evidence>
<proteinExistence type="predicted"/>
<protein>
    <recommendedName>
        <fullName evidence="5">Transmembrane protein</fullName>
    </recommendedName>
</protein>
<evidence type="ECO:0000313" key="4">
    <source>
        <dbReference type="Proteomes" id="UP000799118"/>
    </source>
</evidence>
<accession>A0A6A4IB86</accession>
<dbReference type="OrthoDB" id="3197626at2759"/>
<evidence type="ECO:0000256" key="1">
    <source>
        <dbReference type="SAM" id="MobiDB-lite"/>
    </source>
</evidence>
<feature type="transmembrane region" description="Helical" evidence="2">
    <location>
        <begin position="54"/>
        <end position="74"/>
    </location>
</feature>
<keyword evidence="2" id="KW-1133">Transmembrane helix</keyword>
<keyword evidence="2" id="KW-0812">Transmembrane</keyword>
<evidence type="ECO:0008006" key="5">
    <source>
        <dbReference type="Google" id="ProtNLM"/>
    </source>
</evidence>
<feature type="region of interest" description="Disordered" evidence="1">
    <location>
        <begin position="266"/>
        <end position="302"/>
    </location>
</feature>
<feature type="transmembrane region" description="Helical" evidence="2">
    <location>
        <begin position="231"/>
        <end position="252"/>
    </location>
</feature>
<keyword evidence="4" id="KW-1185">Reference proteome</keyword>
<sequence>MPNWLSQAELQLDAEVLVKFIHALMGLYAWEWFLTCDFDWEFITGRKPFRWPMIIYFANRYLLLFALIGILISFDITTELNCQPLFTFNQLAGNASVGLASINLSLRTLAVYRNSKPLTVVIVCLILGHWSLILQAGVLLKATWSEEESQCIIVSTDNTVLAATFIYSMIFDLVVFLLNAYKLSSRKGKPSSMGESRLGRMLFGDGLVYFFIAFMSNLIATVFMLLNLNSVMTIIFNVPAAISSTIVACRVVRRLSNFTNEGPEMFNSGAHATGPQLRRGSGTVTRPGQPTGSIRNPHSGSGVHVQMETYTHTEAALVEPTSPSTQTDLAVHFYDEAEMKSDAESYDVEAKAAAL</sequence>
<feature type="transmembrane region" description="Helical" evidence="2">
    <location>
        <begin position="86"/>
        <end position="106"/>
    </location>
</feature>
<feature type="transmembrane region" description="Helical" evidence="2">
    <location>
        <begin position="160"/>
        <end position="181"/>
    </location>
</feature>